<dbReference type="GO" id="GO:0065003">
    <property type="term" value="P:protein-containing complex assembly"/>
    <property type="evidence" value="ECO:0007669"/>
    <property type="project" value="InterPro"/>
</dbReference>
<evidence type="ECO:0000256" key="1">
    <source>
        <dbReference type="ARBA" id="ARBA00004496"/>
    </source>
</evidence>
<dbReference type="HAMAP" id="MF_00822">
    <property type="entry name" value="UreE"/>
    <property type="match status" value="1"/>
</dbReference>
<dbReference type="AlphaFoldDB" id="A0AA35D7G8"/>
<dbReference type="InterPro" id="IPR007864">
    <property type="entry name" value="UreE_C_dom"/>
</dbReference>
<gene>
    <name evidence="5 8" type="primary">ureE</name>
    <name evidence="8" type="ORF">GHA_02212</name>
</gene>
<feature type="region of interest" description="Disordered" evidence="6">
    <location>
        <begin position="148"/>
        <end position="233"/>
    </location>
</feature>
<evidence type="ECO:0000256" key="3">
    <source>
        <dbReference type="ARBA" id="ARBA00022596"/>
    </source>
</evidence>
<dbReference type="GO" id="GO:0005737">
    <property type="term" value="C:cytoplasm"/>
    <property type="evidence" value="ECO:0007669"/>
    <property type="project" value="UniProtKB-SubCell"/>
</dbReference>
<evidence type="ECO:0000313" key="9">
    <source>
        <dbReference type="Proteomes" id="UP000834458"/>
    </source>
</evidence>
<evidence type="ECO:0000313" key="8">
    <source>
        <dbReference type="EMBL" id="CAB5693659.1"/>
    </source>
</evidence>
<comment type="subcellular location">
    <subcellularLocation>
        <location evidence="1 5">Cytoplasm</location>
    </subcellularLocation>
</comment>
<keyword evidence="3 5" id="KW-0533">Nickel</keyword>
<dbReference type="InterPro" id="IPR004029">
    <property type="entry name" value="UreE_N"/>
</dbReference>
<dbReference type="CDD" id="cd00571">
    <property type="entry name" value="UreE"/>
    <property type="match status" value="1"/>
</dbReference>
<dbReference type="Gene3D" id="3.30.70.790">
    <property type="entry name" value="UreE, C-terminal domain"/>
    <property type="match status" value="1"/>
</dbReference>
<name>A0AA35D7G8_9BURK</name>
<comment type="caution">
    <text evidence="8">The sequence shown here is derived from an EMBL/GenBank/DDBJ whole genome shotgun (WGS) entry which is preliminary data.</text>
</comment>
<accession>A0AA35D7G8</accession>
<dbReference type="GO" id="GO:0019627">
    <property type="term" value="P:urea metabolic process"/>
    <property type="evidence" value="ECO:0007669"/>
    <property type="project" value="InterPro"/>
</dbReference>
<dbReference type="RefSeq" id="WP_234686869.1">
    <property type="nucleotide sequence ID" value="NZ_CAHPSC010000029.1"/>
</dbReference>
<dbReference type="SUPFAM" id="SSF69287">
    <property type="entry name" value="Urease metallochaperone UreE, N-terminal domain"/>
    <property type="match status" value="1"/>
</dbReference>
<comment type="function">
    <text evidence="5">Involved in urease metallocenter assembly. Binds nickel. Probably functions as a nickel donor during metallocenter assembly.</text>
</comment>
<dbReference type="Gene3D" id="2.60.260.20">
    <property type="entry name" value="Urease metallochaperone UreE, N-terminal domain"/>
    <property type="match status" value="1"/>
</dbReference>
<dbReference type="GO" id="GO:0051082">
    <property type="term" value="F:unfolded protein binding"/>
    <property type="evidence" value="ECO:0007669"/>
    <property type="project" value="UniProtKB-UniRule"/>
</dbReference>
<proteinExistence type="inferred from homology"/>
<feature type="domain" description="UreE urease accessory N-terminal" evidence="7">
    <location>
        <begin position="7"/>
        <end position="71"/>
    </location>
</feature>
<dbReference type="Pfam" id="PF05194">
    <property type="entry name" value="UreE_C"/>
    <property type="match status" value="1"/>
</dbReference>
<keyword evidence="4 5" id="KW-0143">Chaperone</keyword>
<evidence type="ECO:0000256" key="6">
    <source>
        <dbReference type="SAM" id="MobiDB-lite"/>
    </source>
</evidence>
<dbReference type="EMBL" id="CAHPSC010000029">
    <property type="protein sequence ID" value="CAB5693659.1"/>
    <property type="molecule type" value="Genomic_DNA"/>
</dbReference>
<dbReference type="GO" id="GO:0006457">
    <property type="term" value="P:protein folding"/>
    <property type="evidence" value="ECO:0007669"/>
    <property type="project" value="InterPro"/>
</dbReference>
<reference evidence="8" key="1">
    <citation type="submission" date="2020-05" db="EMBL/GenBank/DDBJ databases">
        <authorList>
            <person name="Delgado-Blas J."/>
        </authorList>
    </citation>
    <scope>NUCLEOTIDE SEQUENCE</scope>
    <source>
        <strain evidence="8">BB1454</strain>
    </source>
</reference>
<dbReference type="InterPro" id="IPR012406">
    <property type="entry name" value="UreE"/>
</dbReference>
<dbReference type="NCBIfam" id="NF009762">
    <property type="entry name" value="PRK13263.1"/>
    <property type="match status" value="1"/>
</dbReference>
<evidence type="ECO:0000259" key="7">
    <source>
        <dbReference type="SMART" id="SM00988"/>
    </source>
</evidence>
<sequence length="233" mass="24721">MLTIHKLLPQGQGLAKVLLQRAATVELDWDVRQKSRFAATDSQGRELAIFLPRGQAVRGGDVLVAEDGSLIRAIAAPQRVLKITACATHGTAFDLVRAAYHLGNRHVPIELQPDHLKIEPDHVLADMLRSLHMTVVAADLPFEPEGGAYGGHVTNDGHSHHHHSHGAGHAHGHGHAHSHSHSHSHSHDHTPAQPAGGCGHAHAQPKAQCASGAGCGHCDHHDHAHHPSQGCGG</sequence>
<dbReference type="Proteomes" id="UP000834458">
    <property type="component" value="Unassembled WGS sequence"/>
</dbReference>
<evidence type="ECO:0000256" key="5">
    <source>
        <dbReference type="HAMAP-Rule" id="MF_00822"/>
    </source>
</evidence>
<dbReference type="SUPFAM" id="SSF69737">
    <property type="entry name" value="Urease metallochaperone UreE, C-terminal domain"/>
    <property type="match status" value="1"/>
</dbReference>
<dbReference type="GO" id="GO:0016151">
    <property type="term" value="F:nickel cation binding"/>
    <property type="evidence" value="ECO:0007669"/>
    <property type="project" value="UniProtKB-UniRule"/>
</dbReference>
<keyword evidence="2 5" id="KW-0963">Cytoplasm</keyword>
<evidence type="ECO:0000256" key="4">
    <source>
        <dbReference type="ARBA" id="ARBA00023186"/>
    </source>
</evidence>
<organism evidence="8 9">
    <name type="scientific">Comamonas aquatica</name>
    <dbReference type="NCBI Taxonomy" id="225991"/>
    <lineage>
        <taxon>Bacteria</taxon>
        <taxon>Pseudomonadati</taxon>
        <taxon>Pseudomonadota</taxon>
        <taxon>Betaproteobacteria</taxon>
        <taxon>Burkholderiales</taxon>
        <taxon>Comamonadaceae</taxon>
        <taxon>Comamonas</taxon>
    </lineage>
</organism>
<evidence type="ECO:0000256" key="2">
    <source>
        <dbReference type="ARBA" id="ARBA00022490"/>
    </source>
</evidence>
<protein>
    <recommendedName>
        <fullName evidence="5">Urease accessory protein UreE</fullName>
    </recommendedName>
</protein>
<dbReference type="InterPro" id="IPR036118">
    <property type="entry name" value="UreE_N_sf"/>
</dbReference>
<comment type="similarity">
    <text evidence="5">Belongs to the UreE family.</text>
</comment>
<dbReference type="NCBIfam" id="NF009751">
    <property type="entry name" value="PRK13261.1-1"/>
    <property type="match status" value="1"/>
</dbReference>
<feature type="compositionally biased region" description="Basic residues" evidence="6">
    <location>
        <begin position="159"/>
        <end position="184"/>
    </location>
</feature>
<dbReference type="SMART" id="SM00988">
    <property type="entry name" value="UreE_N"/>
    <property type="match status" value="1"/>
</dbReference>
<dbReference type="Pfam" id="PF02814">
    <property type="entry name" value="UreE_N"/>
    <property type="match status" value="1"/>
</dbReference>